<proteinExistence type="predicted"/>
<feature type="region of interest" description="Disordered" evidence="1">
    <location>
        <begin position="145"/>
        <end position="209"/>
    </location>
</feature>
<evidence type="ECO:0000313" key="2">
    <source>
        <dbReference type="EMBL" id="KAK6750056.1"/>
    </source>
</evidence>
<feature type="compositionally biased region" description="Polar residues" evidence="1">
    <location>
        <begin position="193"/>
        <end position="203"/>
    </location>
</feature>
<evidence type="ECO:0008006" key="4">
    <source>
        <dbReference type="Google" id="ProtNLM"/>
    </source>
</evidence>
<evidence type="ECO:0000256" key="1">
    <source>
        <dbReference type="SAM" id="MobiDB-lite"/>
    </source>
</evidence>
<dbReference type="EMBL" id="JAVFWL010000004">
    <property type="protein sequence ID" value="KAK6750056.1"/>
    <property type="molecule type" value="Genomic_DNA"/>
</dbReference>
<sequence>MLSSPLRIFRCYICVENRIKAPLTDLSLLVEHLAMHFEFHLFECGGCNQKFATPFLANFHIKEGRCKREEGELCDDGGAPLKAVALDSVEFESFCHLQNAITKCTELMLYELNYGEDDLMNALNSNKQNPKCPNSPELIIREERQIQTSPPLDSAPTKRVPSATRSSATATPQTNPAFDPSALGSSVRERSPSDISLATNSTTELGAKEGELAEGCSFISDDEEEGEALKQLQVSIEVDDGLSMVSNSPSITVAPASPPHSPPSTGASSIPSLLSLKFDGMFGYDLPPRRDIRQPVVMPQRPPAPAPTDYIEADSSSTAQQSFFFQTLPPQLKQHNLNSLNDAVYPVLVPVYSDGVQVFPGQPQLVHPQTVPGHSSQMPPIQSEAISPHQTVACYTISPTVGEVSSSTNSVPIHDDRRFSENLPVFPPYVEHNLALLRVESPVHGHLPHDFIADINSTIEDRPESDLSRLSFEDDGYHIADDAVHSLSNSDHSTYGKKVDQRPNGTDEEWLGCEERAACQRLGGIAVPNIQKIVRNREKQRYSYGITVVRSFDPHSGTTISPRRRDNDGRRSRASSRARSSQKRSRTTGPRSRPSHSRSPPRASHLRNRSPSSSPVRRSTSMERSRRRQRPTREKFEIFPPSILDRDMPGTSRNSERSRHRSKSRRRTESNDEREELEDEELSHGDATSSKSSDWHSEASSDIEVLEVVQHWVNKARRSPCATVPSHFADWKKKHARLSKVQAPPKPRRQK</sequence>
<dbReference type="Proteomes" id="UP001303046">
    <property type="component" value="Unassembled WGS sequence"/>
</dbReference>
<accession>A0ABR1DKR7</accession>
<comment type="caution">
    <text evidence="2">The sequence shown here is derived from an EMBL/GenBank/DDBJ whole genome shotgun (WGS) entry which is preliminary data.</text>
</comment>
<organism evidence="2 3">
    <name type="scientific">Necator americanus</name>
    <name type="common">Human hookworm</name>
    <dbReference type="NCBI Taxonomy" id="51031"/>
    <lineage>
        <taxon>Eukaryota</taxon>
        <taxon>Metazoa</taxon>
        <taxon>Ecdysozoa</taxon>
        <taxon>Nematoda</taxon>
        <taxon>Chromadorea</taxon>
        <taxon>Rhabditida</taxon>
        <taxon>Rhabditina</taxon>
        <taxon>Rhabditomorpha</taxon>
        <taxon>Strongyloidea</taxon>
        <taxon>Ancylostomatidae</taxon>
        <taxon>Bunostominae</taxon>
        <taxon>Necator</taxon>
    </lineage>
</organism>
<feature type="compositionally biased region" description="Low complexity" evidence="1">
    <location>
        <begin position="587"/>
        <end position="619"/>
    </location>
</feature>
<feature type="region of interest" description="Disordered" evidence="1">
    <location>
        <begin position="552"/>
        <end position="700"/>
    </location>
</feature>
<reference evidence="2 3" key="1">
    <citation type="submission" date="2023-08" db="EMBL/GenBank/DDBJ databases">
        <title>A Necator americanus chromosomal reference genome.</title>
        <authorList>
            <person name="Ilik V."/>
            <person name="Petrzelkova K.J."/>
            <person name="Pardy F."/>
            <person name="Fuh T."/>
            <person name="Niatou-Singa F.S."/>
            <person name="Gouil Q."/>
            <person name="Baker L."/>
            <person name="Ritchie M.E."/>
            <person name="Jex A.R."/>
            <person name="Gazzola D."/>
            <person name="Li H."/>
            <person name="Toshio Fujiwara R."/>
            <person name="Zhan B."/>
            <person name="Aroian R.V."/>
            <person name="Pafco B."/>
            <person name="Schwarz E.M."/>
        </authorList>
    </citation>
    <scope>NUCLEOTIDE SEQUENCE [LARGE SCALE GENOMIC DNA]</scope>
    <source>
        <strain evidence="2 3">Aroian</strain>
        <tissue evidence="2">Whole animal</tissue>
    </source>
</reference>
<feature type="compositionally biased region" description="Acidic residues" evidence="1">
    <location>
        <begin position="672"/>
        <end position="681"/>
    </location>
</feature>
<keyword evidence="3" id="KW-1185">Reference proteome</keyword>
<name>A0ABR1DKR7_NECAM</name>
<gene>
    <name evidence="2" type="primary">Necator_chrIV.g15493</name>
    <name evidence="2" type="ORF">RB195_002198</name>
</gene>
<feature type="compositionally biased region" description="Basic residues" evidence="1">
    <location>
        <begin position="572"/>
        <end position="586"/>
    </location>
</feature>
<feature type="region of interest" description="Disordered" evidence="1">
    <location>
        <begin position="247"/>
        <end position="268"/>
    </location>
</feature>
<protein>
    <recommendedName>
        <fullName evidence="4">C2H2-type domain-containing protein</fullName>
    </recommendedName>
</protein>
<feature type="compositionally biased region" description="Polar residues" evidence="1">
    <location>
        <begin position="163"/>
        <end position="176"/>
    </location>
</feature>
<feature type="region of interest" description="Disordered" evidence="1">
    <location>
        <begin position="732"/>
        <end position="751"/>
    </location>
</feature>
<evidence type="ECO:0000313" key="3">
    <source>
        <dbReference type="Proteomes" id="UP001303046"/>
    </source>
</evidence>